<dbReference type="SUPFAM" id="SSF54001">
    <property type="entry name" value="Cysteine proteinases"/>
    <property type="match status" value="1"/>
</dbReference>
<dbReference type="InterPro" id="IPR018200">
    <property type="entry name" value="USP_CS"/>
</dbReference>
<dbReference type="InterPro" id="IPR050185">
    <property type="entry name" value="Ub_carboxyl-term_hydrolase"/>
</dbReference>
<reference evidence="2" key="1">
    <citation type="submission" date="2023-04" db="EMBL/GenBank/DDBJ databases">
        <title>Phytophthora lilii NBRC 32176.</title>
        <authorList>
            <person name="Ichikawa N."/>
            <person name="Sato H."/>
            <person name="Tonouchi N."/>
        </authorList>
    </citation>
    <scope>NUCLEOTIDE SEQUENCE</scope>
    <source>
        <strain evidence="2">NBRC 32176</strain>
    </source>
</reference>
<evidence type="ECO:0000313" key="2">
    <source>
        <dbReference type="EMBL" id="GMF13156.1"/>
    </source>
</evidence>
<dbReference type="PANTHER" id="PTHR21646:SF76">
    <property type="entry name" value="UBIQUITIN CARBOXYL-TERMINAL HYDROLASE 32"/>
    <property type="match status" value="1"/>
</dbReference>
<evidence type="ECO:0000313" key="3">
    <source>
        <dbReference type="Proteomes" id="UP001165083"/>
    </source>
</evidence>
<dbReference type="PROSITE" id="PS00972">
    <property type="entry name" value="USP_1"/>
    <property type="match status" value="1"/>
</dbReference>
<dbReference type="GO" id="GO:0004843">
    <property type="term" value="F:cysteine-type deubiquitinase activity"/>
    <property type="evidence" value="ECO:0007669"/>
    <property type="project" value="InterPro"/>
</dbReference>
<dbReference type="EMBL" id="BSXW01000146">
    <property type="protein sequence ID" value="GMF13156.1"/>
    <property type="molecule type" value="Genomic_DNA"/>
</dbReference>
<keyword evidence="3" id="KW-1185">Reference proteome</keyword>
<dbReference type="OrthoDB" id="292964at2759"/>
<dbReference type="InterPro" id="IPR038765">
    <property type="entry name" value="Papain-like_cys_pep_sf"/>
</dbReference>
<dbReference type="Gene3D" id="3.90.70.10">
    <property type="entry name" value="Cysteine proteinases"/>
    <property type="match status" value="1"/>
</dbReference>
<dbReference type="Pfam" id="PF00443">
    <property type="entry name" value="UCH"/>
    <property type="match status" value="1"/>
</dbReference>
<evidence type="ECO:0000259" key="1">
    <source>
        <dbReference type="PROSITE" id="PS50235"/>
    </source>
</evidence>
<protein>
    <submittedName>
        <fullName evidence="2">Unnamed protein product</fullName>
    </submittedName>
</protein>
<dbReference type="InterPro" id="IPR001394">
    <property type="entry name" value="Peptidase_C19_UCH"/>
</dbReference>
<organism evidence="2 3">
    <name type="scientific">Phytophthora lilii</name>
    <dbReference type="NCBI Taxonomy" id="2077276"/>
    <lineage>
        <taxon>Eukaryota</taxon>
        <taxon>Sar</taxon>
        <taxon>Stramenopiles</taxon>
        <taxon>Oomycota</taxon>
        <taxon>Peronosporomycetes</taxon>
        <taxon>Peronosporales</taxon>
        <taxon>Peronosporaceae</taxon>
        <taxon>Phytophthora</taxon>
    </lineage>
</organism>
<proteinExistence type="predicted"/>
<dbReference type="AlphaFoldDB" id="A0A9W6WQU5"/>
<dbReference type="InterPro" id="IPR028889">
    <property type="entry name" value="USP"/>
</dbReference>
<name>A0A9W6WQU5_9STRA</name>
<accession>A0A9W6WQU5</accession>
<comment type="caution">
    <text evidence="2">The sequence shown here is derived from an EMBL/GenBank/DDBJ whole genome shotgun (WGS) entry which is preliminary data.</text>
</comment>
<dbReference type="PROSITE" id="PS50235">
    <property type="entry name" value="USP_3"/>
    <property type="match status" value="1"/>
</dbReference>
<dbReference type="PANTHER" id="PTHR21646">
    <property type="entry name" value="UBIQUITIN CARBOXYL-TERMINAL HYDROLASE"/>
    <property type="match status" value="1"/>
</dbReference>
<dbReference type="Proteomes" id="UP001165083">
    <property type="component" value="Unassembled WGS sequence"/>
</dbReference>
<feature type="domain" description="USP" evidence="1">
    <location>
        <begin position="37"/>
        <end position="226"/>
    </location>
</feature>
<sequence length="226" mass="25927">MGSEADDIEENGENAVENEHTAVERAHTVQQDAALPSGLVNNGNLCFVNAVLQCLAAVPGFLEAVDRALRMRTQLHVVRQADDAQVQKLLVAETLVSLLKGISPTDREEETLELEAEGLRRRAEQERHRNVRDDNQQRMRRFRSAASRCTYLVSSAASRQEQQDAEEFLSFLLELLHDLLRVPTHPERREEERQQFLQSEKWFMKKLKSYDPNDPRSYMQAVGTWV</sequence>
<dbReference type="GO" id="GO:0016579">
    <property type="term" value="P:protein deubiquitination"/>
    <property type="evidence" value="ECO:0007669"/>
    <property type="project" value="InterPro"/>
</dbReference>
<gene>
    <name evidence="2" type="ORF">Plil01_000366200</name>
</gene>